<dbReference type="OrthoDB" id="2078716at2"/>
<keyword evidence="5 8" id="KW-0812">Transmembrane</keyword>
<comment type="similarity">
    <text evidence="2">Belongs to the amino acid-polyamine-organocation (APC) superfamily. Spore germination protein (SGP) (TC 2.A.3.9) family.</text>
</comment>
<evidence type="ECO:0000256" key="5">
    <source>
        <dbReference type="ARBA" id="ARBA00022692"/>
    </source>
</evidence>
<evidence type="ECO:0000256" key="1">
    <source>
        <dbReference type="ARBA" id="ARBA00004141"/>
    </source>
</evidence>
<dbReference type="NCBIfam" id="TIGR00912">
    <property type="entry name" value="2A0309"/>
    <property type="match status" value="1"/>
</dbReference>
<evidence type="ECO:0000256" key="3">
    <source>
        <dbReference type="ARBA" id="ARBA00022448"/>
    </source>
</evidence>
<protein>
    <submittedName>
        <fullName evidence="9">Spore germination protein KB</fullName>
    </submittedName>
</protein>
<feature type="transmembrane region" description="Helical" evidence="8">
    <location>
        <begin position="72"/>
        <end position="96"/>
    </location>
</feature>
<evidence type="ECO:0000256" key="8">
    <source>
        <dbReference type="SAM" id="Phobius"/>
    </source>
</evidence>
<feature type="transmembrane region" description="Helical" evidence="8">
    <location>
        <begin position="116"/>
        <end position="134"/>
    </location>
</feature>
<evidence type="ECO:0000256" key="7">
    <source>
        <dbReference type="ARBA" id="ARBA00023136"/>
    </source>
</evidence>
<dbReference type="PANTHER" id="PTHR34975:SF2">
    <property type="entry name" value="SPORE GERMINATION PROTEIN A2"/>
    <property type="match status" value="1"/>
</dbReference>
<feature type="transmembrane region" description="Helical" evidence="8">
    <location>
        <begin position="213"/>
        <end position="237"/>
    </location>
</feature>
<feature type="transmembrane region" description="Helical" evidence="8">
    <location>
        <begin position="303"/>
        <end position="322"/>
    </location>
</feature>
<dbReference type="InterPro" id="IPR004761">
    <property type="entry name" value="Spore_GerAB"/>
</dbReference>
<dbReference type="Pfam" id="PF03845">
    <property type="entry name" value="Spore_permease"/>
    <property type="match status" value="1"/>
</dbReference>
<gene>
    <name evidence="9" type="ORF">DFP95_10743</name>
</gene>
<evidence type="ECO:0000256" key="6">
    <source>
        <dbReference type="ARBA" id="ARBA00022989"/>
    </source>
</evidence>
<reference evidence="9 10" key="1">
    <citation type="submission" date="2018-07" db="EMBL/GenBank/DDBJ databases">
        <title>Genomic Encyclopedia of Type Strains, Phase III (KMG-III): the genomes of soil and plant-associated and newly described type strains.</title>
        <authorList>
            <person name="Whitman W."/>
        </authorList>
    </citation>
    <scope>NUCLEOTIDE SEQUENCE [LARGE SCALE GENOMIC DNA]</scope>
    <source>
        <strain evidence="9 10">CECT 8236</strain>
    </source>
</reference>
<keyword evidence="3" id="KW-0813">Transport</keyword>
<dbReference type="AlphaFoldDB" id="A0A3D9IC29"/>
<evidence type="ECO:0000313" key="10">
    <source>
        <dbReference type="Proteomes" id="UP000256869"/>
    </source>
</evidence>
<sequence length="367" mass="42367">MENPKLSAWQMFNLLFMYIIGTSFILLPGSLIADAKQYGWMIGVWSFVYGIALAGFWLYLSSRFPGLSIVQIAVQVLGKWAGGLVSLLYILFFIQIASWVTRNLSDFMHINLMPKTPLSVFNILILFVCAYAVIKGIESIAMVSEFLAPFVILVFWLSFGVMVQEWDWQNFRFPYTFRPIETFIHTRYALAFPYMEVVSFMMLFPFSTRRLKLSVFSGIAFSGILFSLSVFFTIGILGVERSSHLIYPIFIIFREMEFTNFAEHLESIFSVNTLLIVCIKLSILFYCAVLGICQLFQLKERAVVAFPLIWIISAYSLLFESIVDNVDWIQKYLFQYYLHYAVAFPALLIVCSWFRKKKPSQGREPSA</sequence>
<name>A0A3D9IC29_9BACL</name>
<dbReference type="Proteomes" id="UP000256869">
    <property type="component" value="Unassembled WGS sequence"/>
</dbReference>
<proteinExistence type="inferred from homology"/>
<comment type="caution">
    <text evidence="9">The sequence shown here is derived from an EMBL/GenBank/DDBJ whole genome shotgun (WGS) entry which is preliminary data.</text>
</comment>
<dbReference type="GO" id="GO:0016020">
    <property type="term" value="C:membrane"/>
    <property type="evidence" value="ECO:0007669"/>
    <property type="project" value="UniProtKB-SubCell"/>
</dbReference>
<keyword evidence="6 8" id="KW-1133">Transmembrane helix</keyword>
<feature type="transmembrane region" description="Helical" evidence="8">
    <location>
        <begin position="334"/>
        <end position="354"/>
    </location>
</feature>
<feature type="transmembrane region" description="Helical" evidence="8">
    <location>
        <begin position="274"/>
        <end position="296"/>
    </location>
</feature>
<accession>A0A3D9IC29</accession>
<dbReference type="PANTHER" id="PTHR34975">
    <property type="entry name" value="SPORE GERMINATION PROTEIN A2"/>
    <property type="match status" value="1"/>
</dbReference>
<feature type="transmembrane region" description="Helical" evidence="8">
    <location>
        <begin position="186"/>
        <end position="206"/>
    </location>
</feature>
<evidence type="ECO:0000256" key="4">
    <source>
        <dbReference type="ARBA" id="ARBA00022544"/>
    </source>
</evidence>
<keyword evidence="7 8" id="KW-0472">Membrane</keyword>
<keyword evidence="10" id="KW-1185">Reference proteome</keyword>
<feature type="transmembrane region" description="Helical" evidence="8">
    <location>
        <begin position="38"/>
        <end position="60"/>
    </location>
</feature>
<comment type="subcellular location">
    <subcellularLocation>
        <location evidence="1">Membrane</location>
        <topology evidence="1">Multi-pass membrane protein</topology>
    </subcellularLocation>
</comment>
<feature type="transmembrane region" description="Helical" evidence="8">
    <location>
        <begin position="12"/>
        <end position="32"/>
    </location>
</feature>
<dbReference type="GO" id="GO:0009847">
    <property type="term" value="P:spore germination"/>
    <property type="evidence" value="ECO:0007669"/>
    <property type="project" value="InterPro"/>
</dbReference>
<evidence type="ECO:0000313" key="9">
    <source>
        <dbReference type="EMBL" id="RED59205.1"/>
    </source>
</evidence>
<evidence type="ECO:0000256" key="2">
    <source>
        <dbReference type="ARBA" id="ARBA00007998"/>
    </source>
</evidence>
<dbReference type="EMBL" id="QRDY01000007">
    <property type="protein sequence ID" value="RED59205.1"/>
    <property type="molecule type" value="Genomic_DNA"/>
</dbReference>
<dbReference type="RefSeq" id="WP_115993260.1">
    <property type="nucleotide sequence ID" value="NZ_QRDY01000007.1"/>
</dbReference>
<organism evidence="9 10">
    <name type="scientific">Cohnella lupini</name>
    <dbReference type="NCBI Taxonomy" id="1294267"/>
    <lineage>
        <taxon>Bacteria</taxon>
        <taxon>Bacillati</taxon>
        <taxon>Bacillota</taxon>
        <taxon>Bacilli</taxon>
        <taxon>Bacillales</taxon>
        <taxon>Paenibacillaceae</taxon>
        <taxon>Cohnella</taxon>
    </lineage>
</organism>
<feature type="transmembrane region" description="Helical" evidence="8">
    <location>
        <begin position="146"/>
        <end position="166"/>
    </location>
</feature>
<keyword evidence="4" id="KW-0309">Germination</keyword>